<reference evidence="5 6" key="1">
    <citation type="journal article" date="2015" name="Microbiology (Mosc.)">
        <title>Genomics of the Weissella cibaria species with an examination of its metabolic traits.</title>
        <authorList>
            <person name="Lynch K.M."/>
            <person name="Lucid A."/>
            <person name="Arendt E.K."/>
            <person name="Sleator R.D."/>
            <person name="Lucey B."/>
            <person name="Coffey A."/>
        </authorList>
    </citation>
    <scope>NUCLEOTIDE SEQUENCE [LARGE SCALE GENOMIC DNA]</scope>
    <source>
        <strain evidence="5 6">AB3b</strain>
    </source>
</reference>
<protein>
    <submittedName>
        <fullName evidence="5">BglH_2 protein</fullName>
        <ecNumber evidence="5">3.2.1.86</ecNumber>
    </submittedName>
</protein>
<dbReference type="GO" id="GO:0008706">
    <property type="term" value="F:6-phospho-beta-glucosidase activity"/>
    <property type="evidence" value="ECO:0007669"/>
    <property type="project" value="UniProtKB-EC"/>
</dbReference>
<gene>
    <name evidence="5" type="primary">bglH_2</name>
    <name evidence="5" type="ORF">ab3b_00926</name>
</gene>
<keyword evidence="2 5" id="KW-0378">Hydrolase</keyword>
<dbReference type="PRINTS" id="PR00131">
    <property type="entry name" value="GLHYDRLASE1"/>
</dbReference>
<dbReference type="InterPro" id="IPR001360">
    <property type="entry name" value="Glyco_hydro_1"/>
</dbReference>
<dbReference type="PANTHER" id="PTHR10353:SF122">
    <property type="entry name" value="6-PHOSPHO-BETA-GLUCOSIDASE ASCB-RELATED"/>
    <property type="match status" value="1"/>
</dbReference>
<dbReference type="EC" id="3.2.1.86" evidence="5"/>
<dbReference type="RefSeq" id="WP_043941043.1">
    <property type="nucleotide sequence ID" value="NZ_JWHT01000022.1"/>
</dbReference>
<sequence length="459" mass="53312">MTQPNIPADFFWGNSVSSMQTEGAWQEDGKGLSVYDVRPATDHTMDWHDAIDEYHRYAEDLDLMADMGMNMYRIQISWSRVVPDGDGAFNEAGIQYYSDLIDAMIARGIEPMVNLYHFDMPLALAKSDNGFMSRHTVDAFVRFGAEMFKRFSDRVKYWITFNEHNLYFTDEVFEISGYDHGERTLSDMYRIFHHTMLAHARLDAIAHTKYPGLQLGGMLAHAATYPATSKPEDVYAARKLNEFLNNNLYDAFVFGRYSHEVMHYVKVHEIDWDYQPEDASVLSKMHADFLAFSYYRTDTVNADKIPAGEAPNRYLNTANETNRFLETNDWQWTIDPLGFRTILADVYSRYRVPMFPIENGIGLHETWDGVHEIADERRISYHRDHIQAMKDAMFEDGVAVLGYLGWGLIDIPSSHADMEKRYGFVYVNRSNHDLKDMRRVPKKSYHWFKQVMATNGDKL</sequence>
<dbReference type="GO" id="GO:0016052">
    <property type="term" value="P:carbohydrate catabolic process"/>
    <property type="evidence" value="ECO:0007669"/>
    <property type="project" value="TreeGrafter"/>
</dbReference>
<dbReference type="AlphaFoldDB" id="A0A0D1JUM9"/>
<dbReference type="SUPFAM" id="SSF51445">
    <property type="entry name" value="(Trans)glycosidases"/>
    <property type="match status" value="1"/>
</dbReference>
<dbReference type="PANTHER" id="PTHR10353">
    <property type="entry name" value="GLYCOSYL HYDROLASE"/>
    <property type="match status" value="1"/>
</dbReference>
<evidence type="ECO:0000256" key="1">
    <source>
        <dbReference type="ARBA" id="ARBA00010838"/>
    </source>
</evidence>
<evidence type="ECO:0000256" key="2">
    <source>
        <dbReference type="ARBA" id="ARBA00022801"/>
    </source>
</evidence>
<dbReference type="PATRIC" id="fig|137591.24.peg.907"/>
<accession>A0A0D1JUM9</accession>
<evidence type="ECO:0000313" key="6">
    <source>
        <dbReference type="Proteomes" id="UP000032289"/>
    </source>
</evidence>
<dbReference type="EMBL" id="JWHT01000022">
    <property type="protein sequence ID" value="KIU24943.1"/>
    <property type="molecule type" value="Genomic_DNA"/>
</dbReference>
<organism evidence="5 6">
    <name type="scientific">Weissella cibaria</name>
    <dbReference type="NCBI Taxonomy" id="137591"/>
    <lineage>
        <taxon>Bacteria</taxon>
        <taxon>Bacillati</taxon>
        <taxon>Bacillota</taxon>
        <taxon>Bacilli</taxon>
        <taxon>Lactobacillales</taxon>
        <taxon>Lactobacillaceae</taxon>
        <taxon>Weissella</taxon>
    </lineage>
</organism>
<dbReference type="Pfam" id="PF00232">
    <property type="entry name" value="Glyco_hydro_1"/>
    <property type="match status" value="1"/>
</dbReference>
<dbReference type="Gene3D" id="3.20.20.80">
    <property type="entry name" value="Glycosidases"/>
    <property type="match status" value="1"/>
</dbReference>
<dbReference type="Proteomes" id="UP000032289">
    <property type="component" value="Unassembled WGS sequence"/>
</dbReference>
<evidence type="ECO:0000256" key="4">
    <source>
        <dbReference type="RuleBase" id="RU003690"/>
    </source>
</evidence>
<evidence type="ECO:0000256" key="3">
    <source>
        <dbReference type="ARBA" id="ARBA00023295"/>
    </source>
</evidence>
<dbReference type="FunFam" id="3.20.20.80:FF:000004">
    <property type="entry name" value="Beta-glucosidase 6-phospho-beta-glucosidase"/>
    <property type="match status" value="1"/>
</dbReference>
<comment type="similarity">
    <text evidence="1 4">Belongs to the glycosyl hydrolase 1 family.</text>
</comment>
<proteinExistence type="inferred from homology"/>
<evidence type="ECO:0000313" key="5">
    <source>
        <dbReference type="EMBL" id="KIU24943.1"/>
    </source>
</evidence>
<name>A0A0D1JUM9_9LACO</name>
<dbReference type="GO" id="GO:0005829">
    <property type="term" value="C:cytosol"/>
    <property type="evidence" value="ECO:0007669"/>
    <property type="project" value="TreeGrafter"/>
</dbReference>
<keyword evidence="3 5" id="KW-0326">Glycosidase</keyword>
<comment type="caution">
    <text evidence="5">The sequence shown here is derived from an EMBL/GenBank/DDBJ whole genome shotgun (WGS) entry which is preliminary data.</text>
</comment>
<dbReference type="InterPro" id="IPR017853">
    <property type="entry name" value="GH"/>
</dbReference>